<gene>
    <name evidence="9" type="ORF">FJU30_10255</name>
</gene>
<dbReference type="EMBL" id="VYKJ01000004">
    <property type="protein sequence ID" value="KAA9000599.1"/>
    <property type="molecule type" value="Genomic_DNA"/>
</dbReference>
<dbReference type="InterPro" id="IPR000620">
    <property type="entry name" value="EamA_dom"/>
</dbReference>
<comment type="subcellular location">
    <subcellularLocation>
        <location evidence="1">Cell membrane</location>
        <topology evidence="1">Multi-pass membrane protein</topology>
    </subcellularLocation>
</comment>
<evidence type="ECO:0000313" key="10">
    <source>
        <dbReference type="Proteomes" id="UP000335415"/>
    </source>
</evidence>
<feature type="transmembrane region" description="Helical" evidence="7">
    <location>
        <begin position="93"/>
        <end position="111"/>
    </location>
</feature>
<evidence type="ECO:0000313" key="9">
    <source>
        <dbReference type="EMBL" id="KAA9000599.1"/>
    </source>
</evidence>
<keyword evidence="3" id="KW-1003">Cell membrane</keyword>
<dbReference type="PANTHER" id="PTHR32322">
    <property type="entry name" value="INNER MEMBRANE TRANSPORTER"/>
    <property type="match status" value="1"/>
</dbReference>
<dbReference type="GO" id="GO:0016020">
    <property type="term" value="C:membrane"/>
    <property type="evidence" value="ECO:0007669"/>
    <property type="project" value="UniProtKB-SubCell"/>
</dbReference>
<evidence type="ECO:0000256" key="4">
    <source>
        <dbReference type="ARBA" id="ARBA00022692"/>
    </source>
</evidence>
<feature type="transmembrane region" description="Helical" evidence="7">
    <location>
        <begin position="118"/>
        <end position="135"/>
    </location>
</feature>
<protein>
    <submittedName>
        <fullName evidence="9">EamA family transporter</fullName>
    </submittedName>
</protein>
<evidence type="ECO:0000256" key="6">
    <source>
        <dbReference type="ARBA" id="ARBA00023136"/>
    </source>
</evidence>
<feature type="transmembrane region" description="Helical" evidence="7">
    <location>
        <begin position="181"/>
        <end position="200"/>
    </location>
</feature>
<dbReference type="PANTHER" id="PTHR32322:SF2">
    <property type="entry name" value="EAMA DOMAIN-CONTAINING PROTEIN"/>
    <property type="match status" value="1"/>
</dbReference>
<evidence type="ECO:0000259" key="8">
    <source>
        <dbReference type="Pfam" id="PF00892"/>
    </source>
</evidence>
<organism evidence="9 10">
    <name type="scientific">Affinibrenneria salicis</name>
    <dbReference type="NCBI Taxonomy" id="2590031"/>
    <lineage>
        <taxon>Bacteria</taxon>
        <taxon>Pseudomonadati</taxon>
        <taxon>Pseudomonadota</taxon>
        <taxon>Gammaproteobacteria</taxon>
        <taxon>Enterobacterales</taxon>
        <taxon>Pectobacteriaceae</taxon>
        <taxon>Affinibrenneria</taxon>
    </lineage>
</organism>
<keyword evidence="4 7" id="KW-0812">Transmembrane</keyword>
<feature type="transmembrane region" description="Helical" evidence="7">
    <location>
        <begin position="34"/>
        <end position="51"/>
    </location>
</feature>
<proteinExistence type="inferred from homology"/>
<feature type="transmembrane region" description="Helical" evidence="7">
    <location>
        <begin position="267"/>
        <end position="286"/>
    </location>
</feature>
<comment type="caution">
    <text evidence="9">The sequence shown here is derived from an EMBL/GenBank/DDBJ whole genome shotgun (WGS) entry which is preliminary data.</text>
</comment>
<evidence type="ECO:0000256" key="2">
    <source>
        <dbReference type="ARBA" id="ARBA00007362"/>
    </source>
</evidence>
<feature type="domain" description="EamA" evidence="8">
    <location>
        <begin position="3"/>
        <end position="134"/>
    </location>
</feature>
<keyword evidence="10" id="KW-1185">Reference proteome</keyword>
<dbReference type="Pfam" id="PF00892">
    <property type="entry name" value="EamA"/>
    <property type="match status" value="2"/>
</dbReference>
<dbReference type="Proteomes" id="UP000335415">
    <property type="component" value="Unassembled WGS sequence"/>
</dbReference>
<evidence type="ECO:0000256" key="3">
    <source>
        <dbReference type="ARBA" id="ARBA00022475"/>
    </source>
</evidence>
<feature type="transmembrane region" description="Helical" evidence="7">
    <location>
        <begin position="147"/>
        <end position="169"/>
    </location>
</feature>
<evidence type="ECO:0000256" key="7">
    <source>
        <dbReference type="SAM" id="Phobius"/>
    </source>
</evidence>
<dbReference type="OrthoDB" id="2352272at2"/>
<evidence type="ECO:0000256" key="5">
    <source>
        <dbReference type="ARBA" id="ARBA00022989"/>
    </source>
</evidence>
<keyword evidence="5 7" id="KW-1133">Transmembrane helix</keyword>
<sequence>MNIVLYFSVVLIWGTTWIAIHLQHGTVSAEVSVFWRFLLAALILLASLALARRLRPLSRQAHLLCMIQGLCVFGVNFLCFYHAIAWISSGLESVIFSMAVLFNAFNSRLFFGQRLTWNVMIAAPLGIVGIAALFWHDLMNIEAQPRLLWGVGLSLLGTYCFSLGNMISYRHQQQQRDVMTTNGWGMLYGALWMGLISLWLGYDFMPENSARYLGSLFYLAVFGSVIAFSAYFKLVGRIGASQAAYSTLLFPLIALSISTLFENYRWHGNALLGLTIILAGNAVMFYRPHRKLTAAAQGK</sequence>
<feature type="transmembrane region" description="Helical" evidence="7">
    <location>
        <begin position="243"/>
        <end position="261"/>
    </location>
</feature>
<feature type="domain" description="EamA" evidence="8">
    <location>
        <begin position="149"/>
        <end position="285"/>
    </location>
</feature>
<name>A0A5J5G203_9GAMM</name>
<feature type="transmembrane region" description="Helical" evidence="7">
    <location>
        <begin position="5"/>
        <end position="22"/>
    </location>
</feature>
<evidence type="ECO:0000256" key="1">
    <source>
        <dbReference type="ARBA" id="ARBA00004651"/>
    </source>
</evidence>
<accession>A0A5J5G203</accession>
<dbReference type="InterPro" id="IPR050638">
    <property type="entry name" value="AA-Vitamin_Transporters"/>
</dbReference>
<dbReference type="RefSeq" id="WP_150434867.1">
    <property type="nucleotide sequence ID" value="NZ_VYKJ01000004.1"/>
</dbReference>
<keyword evidence="6 7" id="KW-0472">Membrane</keyword>
<dbReference type="SUPFAM" id="SSF103481">
    <property type="entry name" value="Multidrug resistance efflux transporter EmrE"/>
    <property type="match status" value="2"/>
</dbReference>
<feature type="transmembrane region" description="Helical" evidence="7">
    <location>
        <begin position="63"/>
        <end position="87"/>
    </location>
</feature>
<feature type="transmembrane region" description="Helical" evidence="7">
    <location>
        <begin position="212"/>
        <end position="231"/>
    </location>
</feature>
<comment type="similarity">
    <text evidence="2">Belongs to the EamA transporter family.</text>
</comment>
<dbReference type="AlphaFoldDB" id="A0A5J5G203"/>
<dbReference type="InterPro" id="IPR037185">
    <property type="entry name" value="EmrE-like"/>
</dbReference>
<reference evidence="9 10" key="1">
    <citation type="submission" date="2019-09" db="EMBL/GenBank/DDBJ databases">
        <authorList>
            <person name="Li Y."/>
        </authorList>
    </citation>
    <scope>NUCLEOTIDE SEQUENCE [LARGE SCALE GENOMIC DNA]</scope>
    <source>
        <strain evidence="9 10">L3-3HA</strain>
    </source>
</reference>